<dbReference type="PROSITE" id="PS00301">
    <property type="entry name" value="G_TR_1"/>
    <property type="match status" value="1"/>
</dbReference>
<dbReference type="GO" id="GO:0005525">
    <property type="term" value="F:GTP binding"/>
    <property type="evidence" value="ECO:0007669"/>
    <property type="project" value="UniProtKB-KW"/>
</dbReference>
<dbReference type="InterPro" id="IPR027417">
    <property type="entry name" value="P-loop_NTPase"/>
</dbReference>
<dbReference type="Gene3D" id="3.30.70.870">
    <property type="entry name" value="Elongation Factor G (Translational Gtpase), domain 3"/>
    <property type="match status" value="1"/>
</dbReference>
<sequence length="646" mass="73627">MEEIKLKIINIGILAHVDAGKTTLTESLLYSSGAIKELGSVDSGTTKTDTMFLERQRGITIQTAITSFQRENVKVNIVDTPGHMDFLADVYRSLSVLDGAILLISAKDGVQSQTRILFHALRKMNIPIIFFINKIDQNGINLPDVYQDIKDKLSDDIIIKQTVNLNLKPYVIDYTEPEQWETVIVGNDYLLEKYTIGKTLNIAELEKEENERIQSCSLYPVYHGSAKNNIGIKQLIEVITSKLFSPTQLNSDKLCGNVFKVEYSDDGQRLVYVRLYSGTLHLRDSVNISEKEKIKVTEMYTSINGELRQIDKAEPGEIIILKNELLKLNNVLGDKKRLPHREILENPLPMLQTTIEPCKSVQREKLLDALFEISDSDPLLQYYVDTVTHEIVLSFLGEVQMEVTCTLIQEKYHIEIETRKPTVIYMERPLKKSEFTIDIEVPPNPFWASIGLSVTPLPLGSGIQYESLVSLGYLNQSFQNAVMEGIRYGCEQGLYGWKLTDCKICFKYGLYYSPVSTPADFRMLAPIVLEQAFRKSGTELLEPYLSFEIYVPQEYLSRAYNDASKYCANILNTKLKGNEVILIGEIPARCIQEYRNSLTFFTNGRSVCLTELKGYQVTNIKSAFQPRRPNNRIDKVRHMFNKINLH</sequence>
<reference evidence="7" key="1">
    <citation type="submission" date="2013-06" db="EMBL/GenBank/DDBJ databases">
        <title>Identification and characterisation of tetracycline resistance in Lactococcus lactis.</title>
        <authorList>
            <person name="Zycka-Krzesinska J."/>
            <person name="Bardowski J."/>
        </authorList>
    </citation>
    <scope>NUCLEOTIDE SEQUENCE</scope>
    <source>
        <strain evidence="7">ILIBB-JZK</strain>
        <plasmid evidence="7">pIBB-JZK</plasmid>
    </source>
</reference>
<evidence type="ECO:0000313" key="11">
    <source>
        <dbReference type="Proteomes" id="UP000192095"/>
    </source>
</evidence>
<gene>
    <name evidence="7" type="primary">tetS</name>
    <name evidence="9" type="synonym">tet(S)</name>
    <name evidence="9" type="ORF">LLUC06_03365</name>
    <name evidence="8" type="ORF">LLUC11_pB50</name>
</gene>
<dbReference type="InterPro" id="IPR005225">
    <property type="entry name" value="Small_GTP-bd"/>
</dbReference>
<dbReference type="Proteomes" id="UP000192095">
    <property type="component" value="Plasmid pUC06A"/>
</dbReference>
<evidence type="ECO:0000256" key="2">
    <source>
        <dbReference type="ARBA" id="ARBA00022741"/>
    </source>
</evidence>
<evidence type="ECO:0000259" key="6">
    <source>
        <dbReference type="PROSITE" id="PS51722"/>
    </source>
</evidence>
<evidence type="ECO:0000256" key="1">
    <source>
        <dbReference type="ARBA" id="ARBA00003987"/>
    </source>
</evidence>
<dbReference type="GO" id="GO:0003924">
    <property type="term" value="F:GTPase activity"/>
    <property type="evidence" value="ECO:0007669"/>
    <property type="project" value="InterPro"/>
</dbReference>
<dbReference type="InterPro" id="IPR035647">
    <property type="entry name" value="EFG_III/V"/>
</dbReference>
<evidence type="ECO:0000313" key="8">
    <source>
        <dbReference type="EMBL" id="ARE12294.1"/>
    </source>
</evidence>
<dbReference type="AlphaFoldDB" id="A0A068ACB8"/>
<dbReference type="Pfam" id="PF22042">
    <property type="entry name" value="EF-G_D2"/>
    <property type="match status" value="1"/>
</dbReference>
<dbReference type="PRINTS" id="PR00315">
    <property type="entry name" value="ELONGATNFCT"/>
</dbReference>
<dbReference type="InterPro" id="IPR053905">
    <property type="entry name" value="EF-G-like_DII"/>
</dbReference>
<dbReference type="NCBIfam" id="NF033148">
    <property type="entry name" value="tet_protect_M_W"/>
    <property type="match status" value="1"/>
</dbReference>
<dbReference type="InterPro" id="IPR005517">
    <property type="entry name" value="Transl_elong_EFG/EF2_IV"/>
</dbReference>
<geneLocation type="plasmid" evidence="8 10">
    <name>pUC11B</name>
</geneLocation>
<dbReference type="InterPro" id="IPR020568">
    <property type="entry name" value="Ribosomal_Su5_D2-typ_SF"/>
</dbReference>
<name>A0A068ACB8_LACLL</name>
<protein>
    <submittedName>
        <fullName evidence="7">Tetracycline resistance protein TetS</fullName>
    </submittedName>
    <submittedName>
        <fullName evidence="8">Tetracycline resistance ribosomal protection protein Tet(S)</fullName>
    </submittedName>
</protein>
<dbReference type="CDD" id="cd04168">
    <property type="entry name" value="TetM_like"/>
    <property type="match status" value="1"/>
</dbReference>
<dbReference type="Pfam" id="PF14492">
    <property type="entry name" value="EFG_III"/>
    <property type="match status" value="1"/>
</dbReference>
<accession>A0A068ACB8</accession>
<dbReference type="NCBIfam" id="TIGR00231">
    <property type="entry name" value="small_GTP"/>
    <property type="match status" value="1"/>
</dbReference>
<dbReference type="InterPro" id="IPR009000">
    <property type="entry name" value="Transl_B-barrel_sf"/>
</dbReference>
<evidence type="ECO:0000256" key="3">
    <source>
        <dbReference type="ARBA" id="ARBA00022917"/>
    </source>
</evidence>
<dbReference type="CDD" id="cd03690">
    <property type="entry name" value="Tet_II"/>
    <property type="match status" value="1"/>
</dbReference>
<dbReference type="Pfam" id="PF03764">
    <property type="entry name" value="EFG_IV"/>
    <property type="match status" value="1"/>
</dbReference>
<dbReference type="Gene3D" id="3.30.230.10">
    <property type="match status" value="1"/>
</dbReference>
<dbReference type="SMART" id="SM00889">
    <property type="entry name" value="EFG_IV"/>
    <property type="match status" value="1"/>
</dbReference>
<keyword evidence="2" id="KW-0547">Nucleotide-binding</keyword>
<proteinExistence type="predicted"/>
<dbReference type="InterPro" id="IPR035650">
    <property type="entry name" value="Tet_C"/>
</dbReference>
<dbReference type="InterPro" id="IPR000795">
    <property type="entry name" value="T_Tr_GTP-bd_dom"/>
</dbReference>
<dbReference type="PRINTS" id="PR01037">
    <property type="entry name" value="TCRTETOQM"/>
</dbReference>
<organism evidence="7">
    <name type="scientific">Lactococcus lactis subsp. lactis</name>
    <name type="common">Streptococcus lactis</name>
    <dbReference type="NCBI Taxonomy" id="1360"/>
    <lineage>
        <taxon>Bacteria</taxon>
        <taxon>Bacillati</taxon>
        <taxon>Bacillota</taxon>
        <taxon>Bacilli</taxon>
        <taxon>Lactobacillales</taxon>
        <taxon>Streptococcaceae</taxon>
        <taxon>Lactococcus</taxon>
    </lineage>
</organism>
<evidence type="ECO:0000256" key="4">
    <source>
        <dbReference type="ARBA" id="ARBA00023134"/>
    </source>
</evidence>
<dbReference type="GO" id="GO:0006412">
    <property type="term" value="P:translation"/>
    <property type="evidence" value="ECO:0007669"/>
    <property type="project" value="UniProtKB-KW"/>
</dbReference>
<dbReference type="GO" id="GO:0046677">
    <property type="term" value="P:response to antibiotic"/>
    <property type="evidence" value="ECO:0007669"/>
    <property type="project" value="UniProtKB-KW"/>
</dbReference>
<geneLocation type="plasmid" evidence="7">
    <name>pIBB-JZK</name>
</geneLocation>
<dbReference type="EMBL" id="CP130278">
    <property type="protein sequence ID" value="WMD27412.1"/>
    <property type="molecule type" value="Genomic_DNA"/>
</dbReference>
<dbReference type="Gene3D" id="2.40.30.10">
    <property type="entry name" value="Translation factors"/>
    <property type="match status" value="1"/>
</dbReference>
<dbReference type="SMART" id="SM00838">
    <property type="entry name" value="EFG_C"/>
    <property type="match status" value="1"/>
</dbReference>
<evidence type="ECO:0000313" key="10">
    <source>
        <dbReference type="Proteomes" id="UP000192067"/>
    </source>
</evidence>
<dbReference type="Pfam" id="PF00679">
    <property type="entry name" value="EFG_C"/>
    <property type="match status" value="1"/>
</dbReference>
<dbReference type="EMBL" id="CP016721">
    <property type="protein sequence ID" value="ARE12294.1"/>
    <property type="molecule type" value="Genomic_DNA"/>
</dbReference>
<dbReference type="Pfam" id="PF00009">
    <property type="entry name" value="GTP_EFTU"/>
    <property type="match status" value="1"/>
</dbReference>
<dbReference type="SUPFAM" id="SSF52540">
    <property type="entry name" value="P-loop containing nucleoside triphosphate hydrolases"/>
    <property type="match status" value="1"/>
</dbReference>
<feature type="domain" description="Tr-type G" evidence="6">
    <location>
        <begin position="6"/>
        <end position="247"/>
    </location>
</feature>
<reference evidence="8 10" key="2">
    <citation type="journal article" date="2017" name="BMC Genomics">
        <title>Comparative and functional genomics of the Lactococcus lactis taxon; insights into evolution and niche adaptation.</title>
        <authorList>
            <person name="Kelleher P."/>
            <person name="Bottacini F."/>
            <person name="Mahony J."/>
            <person name="Kilcawley K.N."/>
            <person name="van Sinderen D."/>
        </authorList>
    </citation>
    <scope>NUCLEOTIDE SEQUENCE [LARGE SCALE GENOMIC DNA]</scope>
    <source>
        <strain evidence="8 10">UC11</strain>
        <plasmid evidence="8 10">pUC11B</plasmid>
    </source>
</reference>
<keyword evidence="7" id="KW-0614">Plasmid</keyword>
<dbReference type="InterPro" id="IPR031157">
    <property type="entry name" value="G_TR_CS"/>
</dbReference>
<comment type="function">
    <text evidence="1">Abolishes the inhibitory effect of tetracyclin on protein synthesis by a non-covalent modification of the ribosomes.</text>
</comment>
<evidence type="ECO:0000256" key="5">
    <source>
        <dbReference type="ARBA" id="ARBA00023251"/>
    </source>
</evidence>
<keyword evidence="5" id="KW-0046">Antibiotic resistance</keyword>
<keyword evidence="4" id="KW-0342">GTP-binding</keyword>
<dbReference type="RefSeq" id="WP_002405437.1">
    <property type="nucleotide sequence ID" value="NC_024965.1"/>
</dbReference>
<dbReference type="CDD" id="cd01684">
    <property type="entry name" value="Tet_like_IV"/>
    <property type="match status" value="1"/>
</dbReference>
<dbReference type="InterPro" id="IPR014721">
    <property type="entry name" value="Ribsml_uS5_D2-typ_fold_subgr"/>
</dbReference>
<dbReference type="PANTHER" id="PTHR43261">
    <property type="entry name" value="TRANSLATION ELONGATION FACTOR G-RELATED"/>
    <property type="match status" value="1"/>
</dbReference>
<evidence type="ECO:0000313" key="9">
    <source>
        <dbReference type="EMBL" id="WMD27412.1"/>
    </source>
</evidence>
<dbReference type="PROSITE" id="PS51722">
    <property type="entry name" value="G_TR_2"/>
    <property type="match status" value="1"/>
</dbReference>
<evidence type="ECO:0000313" key="7">
    <source>
        <dbReference type="EMBL" id="AIB06868.1"/>
    </source>
</evidence>
<dbReference type="GeneID" id="89496070"/>
<dbReference type="Gene3D" id="3.30.70.240">
    <property type="match status" value="1"/>
</dbReference>
<dbReference type="PANTHER" id="PTHR43261:SF1">
    <property type="entry name" value="RIBOSOME-RELEASING FACTOR 2, MITOCHONDRIAL"/>
    <property type="match status" value="1"/>
</dbReference>
<dbReference type="InterPro" id="IPR041095">
    <property type="entry name" value="EFG_II"/>
</dbReference>
<dbReference type="Proteomes" id="UP000192067">
    <property type="component" value="Plasmid pUC11B"/>
</dbReference>
<dbReference type="EMBL" id="KF278750">
    <property type="protein sequence ID" value="AIB06868.1"/>
    <property type="molecule type" value="Genomic_DNA"/>
</dbReference>
<dbReference type="Gene3D" id="3.40.50.300">
    <property type="entry name" value="P-loop containing nucleotide triphosphate hydrolases"/>
    <property type="match status" value="1"/>
</dbReference>
<dbReference type="InterPro" id="IPR000640">
    <property type="entry name" value="EFG_V-like"/>
</dbReference>
<geneLocation type="plasmid" evidence="9 11">
    <name>pUC06A</name>
</geneLocation>
<dbReference type="GO" id="GO:0032790">
    <property type="term" value="P:ribosome disassembly"/>
    <property type="evidence" value="ECO:0007669"/>
    <property type="project" value="TreeGrafter"/>
</dbReference>
<keyword evidence="3" id="KW-0648">Protein biosynthesis</keyword>
<dbReference type="SUPFAM" id="SSF50447">
    <property type="entry name" value="Translation proteins"/>
    <property type="match status" value="1"/>
</dbReference>
<dbReference type="NCBIfam" id="NF012153">
    <property type="entry name" value="tet_protect"/>
    <property type="match status" value="1"/>
</dbReference>
<dbReference type="SUPFAM" id="SSF54980">
    <property type="entry name" value="EF-G C-terminal domain-like"/>
    <property type="match status" value="2"/>
</dbReference>
<dbReference type="CDD" id="cd03711">
    <property type="entry name" value="Tet_C"/>
    <property type="match status" value="1"/>
</dbReference>
<dbReference type="CDD" id="cd16258">
    <property type="entry name" value="Tet_III"/>
    <property type="match status" value="1"/>
</dbReference>
<reference evidence="9" key="3">
    <citation type="submission" date="2023-07" db="EMBL/GenBank/DDBJ databases">
        <title>Lactococcal genome sequencing project.</title>
        <authorList>
            <person name="McDonnell B."/>
        </authorList>
    </citation>
    <scope>NUCLEOTIDE SEQUENCE</scope>
    <source>
        <strain evidence="9">UC06</strain>
        <plasmid evidence="9">pUC06A</plasmid>
    </source>
</reference>
<dbReference type="SUPFAM" id="SSF54211">
    <property type="entry name" value="Ribosomal protein S5 domain 2-like"/>
    <property type="match status" value="1"/>
</dbReference>